<evidence type="ECO:0000313" key="2">
    <source>
        <dbReference type="EMBL" id="GIJ43595.1"/>
    </source>
</evidence>
<accession>A0A8J3YGF3</accession>
<name>A0A8J3YGF3_9ACTN</name>
<feature type="region of interest" description="Disordered" evidence="1">
    <location>
        <begin position="1"/>
        <end position="21"/>
    </location>
</feature>
<proteinExistence type="predicted"/>
<evidence type="ECO:0000256" key="1">
    <source>
        <dbReference type="SAM" id="MobiDB-lite"/>
    </source>
</evidence>
<evidence type="ECO:0000313" key="3">
    <source>
        <dbReference type="Proteomes" id="UP000619260"/>
    </source>
</evidence>
<dbReference type="AlphaFoldDB" id="A0A8J3YGF3"/>
<dbReference type="RefSeq" id="WP_203897152.1">
    <property type="nucleotide sequence ID" value="NZ_BOPF01000002.1"/>
</dbReference>
<protein>
    <submittedName>
        <fullName evidence="2">Uncharacterized protein</fullName>
    </submittedName>
</protein>
<organism evidence="2 3">
    <name type="scientific">Virgisporangium aliadipatigenens</name>
    <dbReference type="NCBI Taxonomy" id="741659"/>
    <lineage>
        <taxon>Bacteria</taxon>
        <taxon>Bacillati</taxon>
        <taxon>Actinomycetota</taxon>
        <taxon>Actinomycetes</taxon>
        <taxon>Micromonosporales</taxon>
        <taxon>Micromonosporaceae</taxon>
        <taxon>Virgisporangium</taxon>
    </lineage>
</organism>
<gene>
    <name evidence="2" type="ORF">Val02_04810</name>
</gene>
<keyword evidence="3" id="KW-1185">Reference proteome</keyword>
<comment type="caution">
    <text evidence="2">The sequence shown here is derived from an EMBL/GenBank/DDBJ whole genome shotgun (WGS) entry which is preliminary data.</text>
</comment>
<dbReference type="EMBL" id="BOPF01000002">
    <property type="protein sequence ID" value="GIJ43595.1"/>
    <property type="molecule type" value="Genomic_DNA"/>
</dbReference>
<sequence>MSTPTTTRRFVESGPGTPEHSVRRLRILQAQEERLHRQRPELDEDLRVMRDKMADFRDLIARGRDCEDEG</sequence>
<dbReference type="Proteomes" id="UP000619260">
    <property type="component" value="Unassembled WGS sequence"/>
</dbReference>
<reference evidence="2" key="1">
    <citation type="submission" date="2021-01" db="EMBL/GenBank/DDBJ databases">
        <title>Whole genome shotgun sequence of Virgisporangium aliadipatigenens NBRC 105644.</title>
        <authorList>
            <person name="Komaki H."/>
            <person name="Tamura T."/>
        </authorList>
    </citation>
    <scope>NUCLEOTIDE SEQUENCE</scope>
    <source>
        <strain evidence="2">NBRC 105644</strain>
    </source>
</reference>